<dbReference type="AlphaFoldDB" id="A0A6P6K0H0"/>
<protein>
    <submittedName>
        <fullName evidence="5">Integumentary mucin A.1 isoform X3</fullName>
    </submittedName>
</protein>
<feature type="chain" id="PRO_5028355174" evidence="3">
    <location>
        <begin position="24"/>
        <end position="258"/>
    </location>
</feature>
<accession>A0A6P6K0H0</accession>
<name>A0A6P6K0H0_CARAU</name>
<proteinExistence type="predicted"/>
<evidence type="ECO:0000256" key="2">
    <source>
        <dbReference type="SAM" id="MobiDB-lite"/>
    </source>
</evidence>
<dbReference type="RefSeq" id="XP_026065721.1">
    <property type="nucleotide sequence ID" value="XM_026209936.1"/>
</dbReference>
<organism evidence="4 5">
    <name type="scientific">Carassius auratus</name>
    <name type="common">Goldfish</name>
    <dbReference type="NCBI Taxonomy" id="7957"/>
    <lineage>
        <taxon>Eukaryota</taxon>
        <taxon>Metazoa</taxon>
        <taxon>Chordata</taxon>
        <taxon>Craniata</taxon>
        <taxon>Vertebrata</taxon>
        <taxon>Euteleostomi</taxon>
        <taxon>Actinopterygii</taxon>
        <taxon>Neopterygii</taxon>
        <taxon>Teleostei</taxon>
        <taxon>Ostariophysi</taxon>
        <taxon>Cypriniformes</taxon>
        <taxon>Cyprinidae</taxon>
        <taxon>Cyprininae</taxon>
        <taxon>Carassius</taxon>
    </lineage>
</organism>
<feature type="signal peptide" evidence="3">
    <location>
        <begin position="1"/>
        <end position="23"/>
    </location>
</feature>
<evidence type="ECO:0000256" key="3">
    <source>
        <dbReference type="SAM" id="SignalP"/>
    </source>
</evidence>
<feature type="region of interest" description="Disordered" evidence="2">
    <location>
        <begin position="93"/>
        <end position="127"/>
    </location>
</feature>
<dbReference type="GO" id="GO:0042010">
    <property type="term" value="F:interleukin-15 receptor activity"/>
    <property type="evidence" value="ECO:0007669"/>
    <property type="project" value="InterPro"/>
</dbReference>
<dbReference type="PANTHER" id="PTHR15060:SF0">
    <property type="entry name" value="INTERLEUKIN-15 RECEPTOR SUBUNIT ALPHA"/>
    <property type="match status" value="1"/>
</dbReference>
<dbReference type="GeneID" id="113048243"/>
<evidence type="ECO:0000256" key="1">
    <source>
        <dbReference type="ARBA" id="ARBA00023157"/>
    </source>
</evidence>
<gene>
    <name evidence="5" type="primary">LOC113048243</name>
</gene>
<keyword evidence="4" id="KW-1185">Reference proteome</keyword>
<evidence type="ECO:0000313" key="5">
    <source>
        <dbReference type="RefSeq" id="XP_026065721.1"/>
    </source>
</evidence>
<dbReference type="InterPro" id="IPR042372">
    <property type="entry name" value="IL15RA"/>
</dbReference>
<dbReference type="PANTHER" id="PTHR15060">
    <property type="entry name" value="INTERLEUKIN-15 RECEPTOR SUBUNIT ALPHA"/>
    <property type="match status" value="1"/>
</dbReference>
<evidence type="ECO:0000313" key="4">
    <source>
        <dbReference type="Proteomes" id="UP000515129"/>
    </source>
</evidence>
<dbReference type="Proteomes" id="UP000515129">
    <property type="component" value="Chromosome 29"/>
</dbReference>
<sequence length="258" mass="28515">MDMHMLVKLVFIMAAYQRNIARASDDCVTPDSIPNTVPLQDKPCNISGRIHVKCVEGYVRKAGTSSLFRCMEKGGNKSWCSVLPLKCIPDPRNPRVSSTKTPFSPQHFTSSTTERAARSNTTVHGTSTATTATGHIAVTTTNEVVTSKTRRTTTSLPTLTCTTKVVKSTTTTNEITTSTSSSFTSREYMTAKTSSNIPSGSFTTTTEPKKETFSRMFMLLFSIQFVMTNSWQAFNLLIHIQTSYIKTSLKKSFKKTKT</sequence>
<feature type="compositionally biased region" description="Polar residues" evidence="2">
    <location>
        <begin position="95"/>
        <end position="120"/>
    </location>
</feature>
<reference evidence="5" key="1">
    <citation type="submission" date="2025-08" db="UniProtKB">
        <authorList>
            <consortium name="RefSeq"/>
        </authorList>
    </citation>
    <scope>IDENTIFICATION</scope>
    <source>
        <strain evidence="5">Wakin</strain>
        <tissue evidence="5">Muscle</tissue>
    </source>
</reference>
<dbReference type="Gene3D" id="2.20.28.230">
    <property type="match status" value="1"/>
</dbReference>
<keyword evidence="1" id="KW-1015">Disulfide bond</keyword>
<keyword evidence="3" id="KW-0732">Signal</keyword>
<dbReference type="InterPro" id="IPR035976">
    <property type="entry name" value="Sushi/SCR/CCP_sf"/>
</dbReference>
<dbReference type="SUPFAM" id="SSF57535">
    <property type="entry name" value="Complement control module/SCR domain"/>
    <property type="match status" value="1"/>
</dbReference>